<dbReference type="RefSeq" id="WP_238749913.1">
    <property type="nucleotide sequence ID" value="NZ_CAKLPZ010000001.1"/>
</dbReference>
<dbReference type="Pfam" id="PF13635">
    <property type="entry name" value="DUF4143"/>
    <property type="match status" value="1"/>
</dbReference>
<evidence type="ECO:0000313" key="4">
    <source>
        <dbReference type="Proteomes" id="UP000837803"/>
    </source>
</evidence>
<dbReference type="InterPro" id="IPR027417">
    <property type="entry name" value="P-loop_NTPase"/>
</dbReference>
<reference evidence="3" key="1">
    <citation type="submission" date="2021-12" db="EMBL/GenBank/DDBJ databases">
        <authorList>
            <person name="Rodrigo-Torres L."/>
            <person name="Arahal R. D."/>
            <person name="Lucena T."/>
        </authorList>
    </citation>
    <scope>NUCLEOTIDE SEQUENCE</scope>
    <source>
        <strain evidence="3">CECT 8419</strain>
    </source>
</reference>
<protein>
    <recommendedName>
        <fullName evidence="5">ATP-binding protein</fullName>
    </recommendedName>
</protein>
<sequence>MEDRKAIIIQGARQVGKTTLIEKIVGDRPDVLWVNGDDPSARLRWSDITRALLTQLVVGYQFLVIDEAQRIENVGLAVKMCIDGRLPVKVILSGSSSLNLASSLNEPLTGRKWSYELFALSWSEIVGAIRLPAALNRLDELLVTGCYPEVVTATDSKEQRLREIAASYLYKDILEYGDVRKPDLIVKLLRALAYQIGAEVSYQELSLLLGVDNKTVQRYIQLLEDSYVLLRLSALSTNPRKEISTSKKIYFLDNGIRNAVIDDFKPFAERADRGALWENFMVTELYKHHRNQGSRGQFYFWRSKTQSEVDLVISAGGTYEAYEFKYSARKKARFAKSFLERYKPRETKVINPENFHESLLH</sequence>
<accession>A0ABN8F6E1</accession>
<dbReference type="InterPro" id="IPR025420">
    <property type="entry name" value="DUF4143"/>
</dbReference>
<gene>
    <name evidence="3" type="ORF">LEM8419_01005</name>
</gene>
<dbReference type="InterPro" id="IPR041682">
    <property type="entry name" value="AAA_14"/>
</dbReference>
<name>A0ABN8F6E1_9BACT</name>
<dbReference type="EMBL" id="CAKLPZ010000001">
    <property type="protein sequence ID" value="CAH0999705.1"/>
    <property type="molecule type" value="Genomic_DNA"/>
</dbReference>
<comment type="caution">
    <text evidence="3">The sequence shown here is derived from an EMBL/GenBank/DDBJ whole genome shotgun (WGS) entry which is preliminary data.</text>
</comment>
<evidence type="ECO:0000313" key="3">
    <source>
        <dbReference type="EMBL" id="CAH0999705.1"/>
    </source>
</evidence>
<proteinExistence type="predicted"/>
<dbReference type="SUPFAM" id="SSF52540">
    <property type="entry name" value="P-loop containing nucleoside triphosphate hydrolases"/>
    <property type="match status" value="1"/>
</dbReference>
<dbReference type="Pfam" id="PF13173">
    <property type="entry name" value="AAA_14"/>
    <property type="match status" value="1"/>
</dbReference>
<feature type="domain" description="AAA" evidence="1">
    <location>
        <begin position="4"/>
        <end position="125"/>
    </location>
</feature>
<organism evidence="3 4">
    <name type="scientific">Neolewinella maritima</name>
    <dbReference type="NCBI Taxonomy" id="1383882"/>
    <lineage>
        <taxon>Bacteria</taxon>
        <taxon>Pseudomonadati</taxon>
        <taxon>Bacteroidota</taxon>
        <taxon>Saprospiria</taxon>
        <taxon>Saprospirales</taxon>
        <taxon>Lewinellaceae</taxon>
        <taxon>Neolewinella</taxon>
    </lineage>
</organism>
<dbReference type="PANTHER" id="PTHR43566:SF1">
    <property type="entry name" value="AAA+ ATPASE DOMAIN-CONTAINING PROTEIN"/>
    <property type="match status" value="1"/>
</dbReference>
<keyword evidence="4" id="KW-1185">Reference proteome</keyword>
<evidence type="ECO:0000259" key="2">
    <source>
        <dbReference type="Pfam" id="PF13635"/>
    </source>
</evidence>
<evidence type="ECO:0008006" key="5">
    <source>
        <dbReference type="Google" id="ProtNLM"/>
    </source>
</evidence>
<dbReference type="PANTHER" id="PTHR43566">
    <property type="entry name" value="CONSERVED PROTEIN"/>
    <property type="match status" value="1"/>
</dbReference>
<evidence type="ECO:0000259" key="1">
    <source>
        <dbReference type="Pfam" id="PF13173"/>
    </source>
</evidence>
<feature type="domain" description="DUF4143" evidence="2">
    <location>
        <begin position="171"/>
        <end position="327"/>
    </location>
</feature>
<dbReference type="Proteomes" id="UP000837803">
    <property type="component" value="Unassembled WGS sequence"/>
</dbReference>